<feature type="domain" description="Apple" evidence="2">
    <location>
        <begin position="24"/>
        <end position="96"/>
    </location>
</feature>
<dbReference type="AlphaFoldDB" id="A0A2B7YVT1"/>
<protein>
    <recommendedName>
        <fullName evidence="2">Apple domain-containing protein</fullName>
    </recommendedName>
</protein>
<comment type="caution">
    <text evidence="3">The sequence shown here is derived from an EMBL/GenBank/DDBJ whole genome shotgun (WGS) entry which is preliminary data.</text>
</comment>
<feature type="signal peptide" evidence="1">
    <location>
        <begin position="1"/>
        <end position="20"/>
    </location>
</feature>
<dbReference type="Proteomes" id="UP000224634">
    <property type="component" value="Unassembled WGS sequence"/>
</dbReference>
<feature type="chain" id="PRO_5013061255" description="Apple domain-containing protein" evidence="1">
    <location>
        <begin position="21"/>
        <end position="114"/>
    </location>
</feature>
<evidence type="ECO:0000256" key="1">
    <source>
        <dbReference type="SAM" id="SignalP"/>
    </source>
</evidence>
<evidence type="ECO:0000313" key="4">
    <source>
        <dbReference type="Proteomes" id="UP000224634"/>
    </source>
</evidence>
<evidence type="ECO:0000313" key="3">
    <source>
        <dbReference type="EMBL" id="PGH28194.1"/>
    </source>
</evidence>
<dbReference type="InterPro" id="IPR003609">
    <property type="entry name" value="Pan_app"/>
</dbReference>
<reference evidence="3 4" key="1">
    <citation type="submission" date="2017-10" db="EMBL/GenBank/DDBJ databases">
        <title>Comparative genomics in systemic dimorphic fungi from Ajellomycetaceae.</title>
        <authorList>
            <person name="Munoz J.F."/>
            <person name="Mcewen J.G."/>
            <person name="Clay O.K."/>
            <person name="Cuomo C.A."/>
        </authorList>
    </citation>
    <scope>NUCLEOTIDE SEQUENCE [LARGE SCALE GENOMIC DNA]</scope>
    <source>
        <strain evidence="3 4">UAMH7299</strain>
    </source>
</reference>
<dbReference type="STRING" id="1447883.A0A2B7YVT1"/>
<dbReference type="PROSITE" id="PS50948">
    <property type="entry name" value="PAN"/>
    <property type="match status" value="1"/>
</dbReference>
<keyword evidence="4" id="KW-1185">Reference proteome</keyword>
<organism evidence="3 4">
    <name type="scientific">Polytolypa hystricis (strain UAMH7299)</name>
    <dbReference type="NCBI Taxonomy" id="1447883"/>
    <lineage>
        <taxon>Eukaryota</taxon>
        <taxon>Fungi</taxon>
        <taxon>Dikarya</taxon>
        <taxon>Ascomycota</taxon>
        <taxon>Pezizomycotina</taxon>
        <taxon>Eurotiomycetes</taxon>
        <taxon>Eurotiomycetidae</taxon>
        <taxon>Onygenales</taxon>
        <taxon>Onygenales incertae sedis</taxon>
        <taxon>Polytolypa</taxon>
    </lineage>
</organism>
<dbReference type="SUPFAM" id="SSF57414">
    <property type="entry name" value="Hairpin loop containing domain-like"/>
    <property type="match status" value="1"/>
</dbReference>
<keyword evidence="1" id="KW-0732">Signal</keyword>
<dbReference type="EMBL" id="PDNA01000001">
    <property type="protein sequence ID" value="PGH28194.1"/>
    <property type="molecule type" value="Genomic_DNA"/>
</dbReference>
<gene>
    <name evidence="3" type="ORF">AJ80_00084</name>
</gene>
<name>A0A2B7YVT1_POLH7</name>
<evidence type="ECO:0000259" key="2">
    <source>
        <dbReference type="PROSITE" id="PS50948"/>
    </source>
</evidence>
<proteinExistence type="predicted"/>
<accession>A0A2B7YVT1</accession>
<sequence length="114" mass="12159">MKTSHAGVALTALFSTAAIAQENCGLVGYDTGANPAILVYTDATLGTLEACGDLCSTTETCLSFGFSTEQCLLYNVTVTDNVNLMESPYTFYDLTCLAAGGATNRIRRVIKFFF</sequence>
<dbReference type="OrthoDB" id="3556996at2759"/>